<organism evidence="2 3">
    <name type="scientific">Theileria orientalis</name>
    <dbReference type="NCBI Taxonomy" id="68886"/>
    <lineage>
        <taxon>Eukaryota</taxon>
        <taxon>Sar</taxon>
        <taxon>Alveolata</taxon>
        <taxon>Apicomplexa</taxon>
        <taxon>Aconoidasida</taxon>
        <taxon>Piroplasmida</taxon>
        <taxon>Theileriidae</taxon>
        <taxon>Theileria</taxon>
    </lineage>
</organism>
<feature type="compositionally biased region" description="Basic and acidic residues" evidence="1">
    <location>
        <begin position="156"/>
        <end position="173"/>
    </location>
</feature>
<feature type="compositionally biased region" description="Polar residues" evidence="1">
    <location>
        <begin position="874"/>
        <end position="891"/>
    </location>
</feature>
<dbReference type="AlphaFoldDB" id="A0A976QU33"/>
<accession>A0A976QU33</accession>
<feature type="compositionally biased region" description="Basic and acidic residues" evidence="1">
    <location>
        <begin position="623"/>
        <end position="633"/>
    </location>
</feature>
<evidence type="ECO:0000313" key="2">
    <source>
        <dbReference type="EMBL" id="UKK01352.2"/>
    </source>
</evidence>
<feature type="compositionally biased region" description="Basic and acidic residues" evidence="1">
    <location>
        <begin position="181"/>
        <end position="240"/>
    </location>
</feature>
<reference evidence="2" key="1">
    <citation type="submission" date="2022-07" db="EMBL/GenBank/DDBJ databases">
        <title>Evaluation of T. orientalis genome assembly methods using nanopore sequencing and analysis of variation between genomes.</title>
        <authorList>
            <person name="Yam J."/>
            <person name="Micallef M.L."/>
            <person name="Liu M."/>
            <person name="Djordjevic S.P."/>
            <person name="Bogema D.R."/>
            <person name="Jenkins C."/>
        </authorList>
    </citation>
    <scope>NUCLEOTIDE SEQUENCE</scope>
    <source>
        <strain evidence="2">Goon Nure</strain>
    </source>
</reference>
<dbReference type="PANTHER" id="PTHR36812">
    <property type="entry name" value="NEUROFILAMENT TRIPLET M PROTEIN-LIKE PROTEIN"/>
    <property type="match status" value="1"/>
</dbReference>
<feature type="compositionally biased region" description="Low complexity" evidence="1">
    <location>
        <begin position="950"/>
        <end position="969"/>
    </location>
</feature>
<feature type="region of interest" description="Disordered" evidence="1">
    <location>
        <begin position="1"/>
        <end position="325"/>
    </location>
</feature>
<name>A0A976QU33_THEOR</name>
<feature type="compositionally biased region" description="Low complexity" evidence="1">
    <location>
        <begin position="1130"/>
        <end position="1145"/>
    </location>
</feature>
<feature type="compositionally biased region" description="Basic and acidic residues" evidence="1">
    <location>
        <begin position="1104"/>
        <end position="1118"/>
    </location>
</feature>
<dbReference type="Proteomes" id="UP000244811">
    <property type="component" value="Chromosome 3"/>
</dbReference>
<sequence>MVNAMDNDGNNEQGEKGIKPSGDKKTNLRSFPTLSSLNETEKLEQDNPENSSKPKQECAEASPSEDPKVKAGETSDVSPKDEKEYKHEEQPMENVEEEEALYEAEQIKRSLEGPSAGSSPNDQTKDDEKGKKESSVLKSINQETKKAQENTSGLDQDDKGSQITNKEKEKVSDENESQSTHTEKQVDESSEQENKPEQKRESSLGKEELDSKIKEEKDKLKDNNGTEKGRNIDVSIEKQQYDNNEEQQPLVTRERKQHIVDVVQQASVSNEPQKWDNSEEQGSNDIEEKGSERKQKCDDNKEQQANNDIGKQTNDNKQQVDEGEGESIVERFKKVVRKARMVQSMRYPSFIVSEDVAENVEVKTDEGLGDGPLGNVVIDEGLGDEDMCSMDEISQVQARHKEYEDVCTNFYMERLGQSVSKDEVEQGVQSGPSVDEKVTLICCTPKEGCCDSEILIPTENAFNELVMTEDGEALVMVDDGEKLVMTEDGEPLVMVDDDEALMMGDDHNYTKVVTQQPVRLPSPSEILNELDSILEEQDKEDEEQDKEEYQEENEEEHWILHQQLGMGCTCETAVESMGCGMVRNGPIKTHRGTLSDVGGMDGVSGLTGVNEASGFSGLAQVKKQREQHGKSSEEGSSSSSSKNSGNSSSISIKKGKEEEDSNVVKKKIQGQEKKKVHKTSRNNIVEGPDEMIDAVLGDNVRIIRSTAMLLNVWPVDYGNSRQVARVMSMEIVDEENLLGCYYRINVKGEEGLPIPMLIERSTGDEIMRIIRKKKMNEEIGMKCPELKIPERIRKRAIVMEQGRVIYRAPGEGQVSTTGKNVVTGETTIMSTSSAMPTRSAMSTMPTRSAMPTMPTRSAMPTMPTKSAIKEPAANTESTRTKASYTPRSSRPSIKLPDVSHEPTSASDDNTQKGDPMSMKTEDPMLMKTPDNKRPMRPSTPAFYGGRKLSTDSYSSTSTLSTEESSSSKSPNEEMIRREIESEQGTLGSYEGKRRSSQSESTTSGSSEELVLFERGAVGGIIMSREEQEQGEQEEEQEEEAEGLKTPKNYGYFQRGFGRGQQKTQPKRPKSRLGYNKEGRMKMSPIETSKVRRRLEFLDEDDKESEEKLREKGEDKEFVPLEMDETLNEITTSDSDMSSMVRSTSSGGAGIMIGDFSDEDDENEYTKSINEEKSNSHKHEEEED</sequence>
<feature type="compositionally biased region" description="Basic and acidic residues" evidence="1">
    <location>
        <begin position="919"/>
        <end position="933"/>
    </location>
</feature>
<feature type="compositionally biased region" description="Low complexity" evidence="1">
    <location>
        <begin position="634"/>
        <end position="652"/>
    </location>
</feature>
<feature type="compositionally biased region" description="Low complexity" evidence="1">
    <location>
        <begin position="997"/>
        <end position="1008"/>
    </location>
</feature>
<feature type="region of interest" description="Disordered" evidence="1">
    <location>
        <begin position="618"/>
        <end position="682"/>
    </location>
</feature>
<gene>
    <name evidence="2" type="ORF">MACK_002165</name>
</gene>
<feature type="compositionally biased region" description="Basic and acidic residues" evidence="1">
    <location>
        <begin position="123"/>
        <end position="135"/>
    </location>
</feature>
<feature type="compositionally biased region" description="Polar residues" evidence="1">
    <location>
        <begin position="303"/>
        <end position="317"/>
    </location>
</feature>
<feature type="compositionally biased region" description="Acidic residues" evidence="1">
    <location>
        <begin position="1028"/>
        <end position="1040"/>
    </location>
</feature>
<evidence type="ECO:0000256" key="1">
    <source>
        <dbReference type="SAM" id="MobiDB-lite"/>
    </source>
</evidence>
<feature type="compositionally biased region" description="Polar residues" evidence="1">
    <location>
        <begin position="241"/>
        <end position="250"/>
    </location>
</feature>
<feature type="compositionally biased region" description="Polar residues" evidence="1">
    <location>
        <begin position="28"/>
        <end position="38"/>
    </location>
</feature>
<feature type="compositionally biased region" description="Basic residues" evidence="1">
    <location>
        <begin position="664"/>
        <end position="680"/>
    </location>
</feature>
<feature type="compositionally biased region" description="Basic and acidic residues" evidence="1">
    <location>
        <begin position="970"/>
        <end position="980"/>
    </location>
</feature>
<protein>
    <submittedName>
        <fullName evidence="2">Uncharacterized protein</fullName>
    </submittedName>
</protein>
<feature type="compositionally biased region" description="Polar residues" evidence="1">
    <location>
        <begin position="830"/>
        <end position="846"/>
    </location>
</feature>
<proteinExistence type="predicted"/>
<feature type="region of interest" description="Disordered" evidence="1">
    <location>
        <begin position="536"/>
        <end position="555"/>
    </location>
</feature>
<dbReference type="PANTHER" id="PTHR36812:SF9">
    <property type="entry name" value="MYB-LIKE PROTEIN X ISOFORM X1"/>
    <property type="match status" value="1"/>
</dbReference>
<dbReference type="EMBL" id="CP056070">
    <property type="protein sequence ID" value="UKK01352.2"/>
    <property type="molecule type" value="Genomic_DNA"/>
</dbReference>
<feature type="compositionally biased region" description="Basic and acidic residues" evidence="1">
    <location>
        <begin position="65"/>
        <end position="90"/>
    </location>
</feature>
<evidence type="ECO:0000313" key="3">
    <source>
        <dbReference type="Proteomes" id="UP000244811"/>
    </source>
</evidence>
<feature type="region of interest" description="Disordered" evidence="1">
    <location>
        <begin position="830"/>
        <end position="1183"/>
    </location>
</feature>
<feature type="compositionally biased region" description="Low complexity" evidence="1">
    <location>
        <begin position="1049"/>
        <end position="1061"/>
    </location>
</feature>
<feature type="compositionally biased region" description="Basic and acidic residues" evidence="1">
    <location>
        <begin position="286"/>
        <end position="302"/>
    </location>
</feature>
<feature type="compositionally biased region" description="Basic and acidic residues" evidence="1">
    <location>
        <begin position="13"/>
        <end position="26"/>
    </location>
</feature>
<feature type="compositionally biased region" description="Basic and acidic residues" evidence="1">
    <location>
        <begin position="1168"/>
        <end position="1183"/>
    </location>
</feature>